<dbReference type="Gene3D" id="1.10.357.10">
    <property type="entry name" value="Tetracycline Repressor, domain 2"/>
    <property type="match status" value="1"/>
</dbReference>
<sequence>MDTDDFDTALLTAAMAQAEERGWSSVSLLDAARAAGLSFSETRTRFPLRASLLLRLGRIADDSALADDTASGNARERLFDLLMRRLDVFQLYRNGIKSVLRGLPFDPPLALLLGGATVESMRWMADAAGITVTGAMGFVRVNMVVGIWTHTLRAWEKDESEDMGSTMAALDQALDKAARFNLFPADTGLNDGDLPDLDFAEPEPPLPPNAKNTTFDEKLDG</sequence>
<organism evidence="2 3">
    <name type="scientific">Acetobacter orientalis</name>
    <dbReference type="NCBI Taxonomy" id="146474"/>
    <lineage>
        <taxon>Bacteria</taxon>
        <taxon>Pseudomonadati</taxon>
        <taxon>Pseudomonadota</taxon>
        <taxon>Alphaproteobacteria</taxon>
        <taxon>Acetobacterales</taxon>
        <taxon>Acetobacteraceae</taxon>
        <taxon>Acetobacter</taxon>
    </lineage>
</organism>
<evidence type="ECO:0000313" key="3">
    <source>
        <dbReference type="Proteomes" id="UP000194639"/>
    </source>
</evidence>
<protein>
    <submittedName>
        <fullName evidence="2">TetR family transcriptional regulator</fullName>
    </submittedName>
</protein>
<proteinExistence type="predicted"/>
<reference evidence="2 3" key="1">
    <citation type="submission" date="2014-06" db="EMBL/GenBank/DDBJ databases">
        <authorList>
            <person name="Ju J."/>
            <person name="Zhang J."/>
        </authorList>
    </citation>
    <scope>NUCLEOTIDE SEQUENCE [LARGE SCALE GENOMIC DNA]</scope>
    <source>
        <strain evidence="2">DmW_045</strain>
    </source>
</reference>
<evidence type="ECO:0000313" key="2">
    <source>
        <dbReference type="EMBL" id="OUI83216.1"/>
    </source>
</evidence>
<feature type="region of interest" description="Disordered" evidence="1">
    <location>
        <begin position="192"/>
        <end position="221"/>
    </location>
</feature>
<gene>
    <name evidence="2" type="ORF">HK12_02925</name>
</gene>
<accession>A0A252A3I9</accession>
<dbReference type="AlphaFoldDB" id="A0A252A3I9"/>
<dbReference type="EMBL" id="JOMO01000016">
    <property type="protein sequence ID" value="OUI83216.1"/>
    <property type="molecule type" value="Genomic_DNA"/>
</dbReference>
<dbReference type="Proteomes" id="UP000194639">
    <property type="component" value="Unassembled WGS sequence"/>
</dbReference>
<evidence type="ECO:0000256" key="1">
    <source>
        <dbReference type="SAM" id="MobiDB-lite"/>
    </source>
</evidence>
<name>A0A252A3I9_9PROT</name>
<dbReference type="RefSeq" id="WP_086552104.1">
    <property type="nucleotide sequence ID" value="NZ_JOMO01000016.1"/>
</dbReference>
<comment type="caution">
    <text evidence="2">The sequence shown here is derived from an EMBL/GenBank/DDBJ whole genome shotgun (WGS) entry which is preliminary data.</text>
</comment>